<organism evidence="7">
    <name type="scientific">bioreactor metagenome</name>
    <dbReference type="NCBI Taxonomy" id="1076179"/>
    <lineage>
        <taxon>unclassified sequences</taxon>
        <taxon>metagenomes</taxon>
        <taxon>ecological metagenomes</taxon>
    </lineage>
</organism>
<comment type="caution">
    <text evidence="7">The sequence shown here is derived from an EMBL/GenBank/DDBJ whole genome shotgun (WGS) entry which is preliminary data.</text>
</comment>
<dbReference type="GO" id="GO:0000976">
    <property type="term" value="F:transcription cis-regulatory region binding"/>
    <property type="evidence" value="ECO:0007669"/>
    <property type="project" value="TreeGrafter"/>
</dbReference>
<reference evidence="7" key="1">
    <citation type="submission" date="2019-08" db="EMBL/GenBank/DDBJ databases">
        <authorList>
            <person name="Kucharzyk K."/>
            <person name="Murdoch R.W."/>
            <person name="Higgins S."/>
            <person name="Loffler F."/>
        </authorList>
    </citation>
    <scope>NUCLEOTIDE SEQUENCE</scope>
</reference>
<evidence type="ECO:0000256" key="6">
    <source>
        <dbReference type="ARBA" id="ARBA00023163"/>
    </source>
</evidence>
<dbReference type="GO" id="GO:0008270">
    <property type="term" value="F:zinc ion binding"/>
    <property type="evidence" value="ECO:0007669"/>
    <property type="project" value="TreeGrafter"/>
</dbReference>
<evidence type="ECO:0000256" key="1">
    <source>
        <dbReference type="ARBA" id="ARBA00007957"/>
    </source>
</evidence>
<dbReference type="Gene3D" id="3.30.1490.190">
    <property type="match status" value="1"/>
</dbReference>
<dbReference type="Pfam" id="PF01475">
    <property type="entry name" value="FUR"/>
    <property type="match status" value="1"/>
</dbReference>
<dbReference type="GO" id="GO:1900376">
    <property type="term" value="P:regulation of secondary metabolite biosynthetic process"/>
    <property type="evidence" value="ECO:0007669"/>
    <property type="project" value="TreeGrafter"/>
</dbReference>
<dbReference type="AlphaFoldDB" id="A0A644XQF7"/>
<keyword evidence="2" id="KW-0678">Repressor</keyword>
<dbReference type="InterPro" id="IPR036388">
    <property type="entry name" value="WH-like_DNA-bd_sf"/>
</dbReference>
<evidence type="ECO:0000313" key="7">
    <source>
        <dbReference type="EMBL" id="MPM18001.1"/>
    </source>
</evidence>
<dbReference type="PANTHER" id="PTHR33202">
    <property type="entry name" value="ZINC UPTAKE REGULATION PROTEIN"/>
    <property type="match status" value="1"/>
</dbReference>
<dbReference type="CDD" id="cd07153">
    <property type="entry name" value="Fur_like"/>
    <property type="match status" value="1"/>
</dbReference>
<sequence>MKATRFSKQRELIRERLMATDQHPTAEMLYQWLKPDHPALSLGTIYRNLNFLAEQGDIARMSFPVERYDANTKPHPHFQCLSCGSVYDLDLPYDGELDQEASAASGGRIDSHELLFRGICSKCTLKHE</sequence>
<evidence type="ECO:0000256" key="3">
    <source>
        <dbReference type="ARBA" id="ARBA00022833"/>
    </source>
</evidence>
<keyword evidence="3" id="KW-0862">Zinc</keyword>
<keyword evidence="5" id="KW-0238">DNA-binding</keyword>
<evidence type="ECO:0000256" key="2">
    <source>
        <dbReference type="ARBA" id="ARBA00022491"/>
    </source>
</evidence>
<dbReference type="Gene3D" id="1.10.10.10">
    <property type="entry name" value="Winged helix-like DNA-binding domain superfamily/Winged helix DNA-binding domain"/>
    <property type="match status" value="1"/>
</dbReference>
<dbReference type="InterPro" id="IPR002481">
    <property type="entry name" value="FUR"/>
</dbReference>
<dbReference type="SUPFAM" id="SSF46785">
    <property type="entry name" value="Winged helix' DNA-binding domain"/>
    <property type="match status" value="1"/>
</dbReference>
<dbReference type="GO" id="GO:0045892">
    <property type="term" value="P:negative regulation of DNA-templated transcription"/>
    <property type="evidence" value="ECO:0007669"/>
    <property type="project" value="TreeGrafter"/>
</dbReference>
<protein>
    <submittedName>
        <fullName evidence="7">Transcriptional regulator PerR</fullName>
    </submittedName>
</protein>
<evidence type="ECO:0000256" key="5">
    <source>
        <dbReference type="ARBA" id="ARBA00023125"/>
    </source>
</evidence>
<dbReference type="EMBL" id="VSSQ01002902">
    <property type="protein sequence ID" value="MPM18001.1"/>
    <property type="molecule type" value="Genomic_DNA"/>
</dbReference>
<gene>
    <name evidence="7" type="primary">perR_20</name>
    <name evidence="7" type="ORF">SDC9_64402</name>
</gene>
<evidence type="ECO:0000256" key="4">
    <source>
        <dbReference type="ARBA" id="ARBA00023015"/>
    </source>
</evidence>
<keyword evidence="4" id="KW-0805">Transcription regulation</keyword>
<accession>A0A644XQF7</accession>
<dbReference type="InterPro" id="IPR043135">
    <property type="entry name" value="Fur_C"/>
</dbReference>
<dbReference type="InterPro" id="IPR036390">
    <property type="entry name" value="WH_DNA-bd_sf"/>
</dbReference>
<comment type="similarity">
    <text evidence="1">Belongs to the Fur family.</text>
</comment>
<dbReference type="PANTHER" id="PTHR33202:SF8">
    <property type="entry name" value="PEROXIDE-RESPONSIVE REPRESSOR PERR"/>
    <property type="match status" value="1"/>
</dbReference>
<keyword evidence="6" id="KW-0804">Transcription</keyword>
<dbReference type="GO" id="GO:0003700">
    <property type="term" value="F:DNA-binding transcription factor activity"/>
    <property type="evidence" value="ECO:0007669"/>
    <property type="project" value="InterPro"/>
</dbReference>
<name>A0A644XQF7_9ZZZZ</name>
<proteinExistence type="inferred from homology"/>